<evidence type="ECO:0000256" key="1">
    <source>
        <dbReference type="SAM" id="Coils"/>
    </source>
</evidence>
<comment type="caution">
    <text evidence="2">The sequence shown here is derived from an EMBL/GenBank/DDBJ whole genome shotgun (WGS) entry which is preliminary data.</text>
</comment>
<proteinExistence type="predicted"/>
<accession>A0A1R2B9A4</accession>
<evidence type="ECO:0000313" key="3">
    <source>
        <dbReference type="Proteomes" id="UP000187209"/>
    </source>
</evidence>
<evidence type="ECO:0000313" key="2">
    <source>
        <dbReference type="EMBL" id="OMJ73373.1"/>
    </source>
</evidence>
<gene>
    <name evidence="2" type="ORF">SteCoe_27962</name>
</gene>
<reference evidence="2 3" key="1">
    <citation type="submission" date="2016-11" db="EMBL/GenBank/DDBJ databases">
        <title>The macronuclear genome of Stentor coeruleus: a giant cell with tiny introns.</title>
        <authorList>
            <person name="Slabodnick M."/>
            <person name="Ruby J.G."/>
            <person name="Reiff S.B."/>
            <person name="Swart E.C."/>
            <person name="Gosai S."/>
            <person name="Prabakaran S."/>
            <person name="Witkowska E."/>
            <person name="Larue G.E."/>
            <person name="Fisher S."/>
            <person name="Freeman R.M."/>
            <person name="Gunawardena J."/>
            <person name="Chu W."/>
            <person name="Stover N.A."/>
            <person name="Gregory B.D."/>
            <person name="Nowacki M."/>
            <person name="Derisi J."/>
            <person name="Roy S.W."/>
            <person name="Marshall W.F."/>
            <person name="Sood P."/>
        </authorList>
    </citation>
    <scope>NUCLEOTIDE SEQUENCE [LARGE SCALE GENOMIC DNA]</scope>
    <source>
        <strain evidence="2">WM001</strain>
    </source>
</reference>
<name>A0A1R2B9A4_9CILI</name>
<dbReference type="EMBL" id="MPUH01000827">
    <property type="protein sequence ID" value="OMJ73373.1"/>
    <property type="molecule type" value="Genomic_DNA"/>
</dbReference>
<sequence length="322" mass="37723">MKNSQTTSSNYYTHQTISSWGAKKIEYDERIKELEIKKADLLQQKQAVEQLKKKPLFEVQNTAEELQINLKIVQEEYASLGKILAGEREKSRGIERELETCKKNNRELEAKNRSAQAQIIEKDRILSRYLCELLILKQEVEKLVNPSSEICQNIKNSLSLLYSNEGSKDTQIIEKDKEDWAFTSLKSPVLVEKDLQRLQKQLSETQDLYRITNNQLQSLIEKTARQDKEYMAIKSRLQETRNEFGSISNSIMRNSSEKDFQSKSLLVELEELRKKRDEQEMEITKLEQRYKVSLKDIENDLKNAREKILELIEGKSKVENEL</sequence>
<dbReference type="Proteomes" id="UP000187209">
    <property type="component" value="Unassembled WGS sequence"/>
</dbReference>
<protein>
    <submittedName>
        <fullName evidence="2">Uncharacterized protein</fullName>
    </submittedName>
</protein>
<feature type="coiled-coil region" evidence="1">
    <location>
        <begin position="262"/>
        <end position="321"/>
    </location>
</feature>
<organism evidence="2 3">
    <name type="scientific">Stentor coeruleus</name>
    <dbReference type="NCBI Taxonomy" id="5963"/>
    <lineage>
        <taxon>Eukaryota</taxon>
        <taxon>Sar</taxon>
        <taxon>Alveolata</taxon>
        <taxon>Ciliophora</taxon>
        <taxon>Postciliodesmatophora</taxon>
        <taxon>Heterotrichea</taxon>
        <taxon>Heterotrichida</taxon>
        <taxon>Stentoridae</taxon>
        <taxon>Stentor</taxon>
    </lineage>
</organism>
<keyword evidence="3" id="KW-1185">Reference proteome</keyword>
<dbReference type="AlphaFoldDB" id="A0A1R2B9A4"/>
<feature type="coiled-coil region" evidence="1">
    <location>
        <begin position="24"/>
        <end position="125"/>
    </location>
</feature>
<keyword evidence="1" id="KW-0175">Coiled coil</keyword>
<dbReference type="OrthoDB" id="325844at2759"/>